<dbReference type="GO" id="GO:0032259">
    <property type="term" value="P:methylation"/>
    <property type="evidence" value="ECO:0007669"/>
    <property type="project" value="UniProtKB-KW"/>
</dbReference>
<dbReference type="InterPro" id="IPR013216">
    <property type="entry name" value="Methyltransf_11"/>
</dbReference>
<keyword evidence="6" id="KW-0752">Steroid biosynthesis</keyword>
<evidence type="ECO:0000256" key="5">
    <source>
        <dbReference type="PROSITE-ProRule" id="PRU01022"/>
    </source>
</evidence>
<dbReference type="Gene3D" id="3.40.50.150">
    <property type="entry name" value="Vaccinia Virus protein VP39"/>
    <property type="match status" value="1"/>
</dbReference>
<keyword evidence="6" id="KW-0443">Lipid metabolism</keyword>
<name>A0A2U1JBU9_SMIAN</name>
<dbReference type="AlphaFoldDB" id="A0A2U1JBU9"/>
<dbReference type="Pfam" id="PF08241">
    <property type="entry name" value="Methyltransf_11"/>
    <property type="match status" value="1"/>
</dbReference>
<accession>A0A2U1JBU9</accession>
<keyword evidence="6" id="KW-1207">Sterol metabolism</keyword>
<dbReference type="SUPFAM" id="SSF53335">
    <property type="entry name" value="S-adenosyl-L-methionine-dependent methyltransferases"/>
    <property type="match status" value="1"/>
</dbReference>
<feature type="domain" description="SAM-dependent methyltransferase Erg6/SMT-type" evidence="8">
    <location>
        <begin position="77"/>
        <end position="342"/>
    </location>
</feature>
<reference evidence="9 10" key="1">
    <citation type="journal article" date="2018" name="MBio">
        <title>Comparative Genomics Reveals the Core Gene Toolbox for the Fungus-Insect Symbiosis.</title>
        <authorList>
            <person name="Wang Y."/>
            <person name="Stata M."/>
            <person name="Wang W."/>
            <person name="Stajich J.E."/>
            <person name="White M.M."/>
            <person name="Moncalvo J.M."/>
        </authorList>
    </citation>
    <scope>NUCLEOTIDE SEQUENCE [LARGE SCALE GENOMIC DNA]</scope>
    <source>
        <strain evidence="9 10">AUS-126-30</strain>
    </source>
</reference>
<evidence type="ECO:0000256" key="4">
    <source>
        <dbReference type="ARBA" id="ARBA00038188"/>
    </source>
</evidence>
<dbReference type="EMBL" id="MBFU01000071">
    <property type="protein sequence ID" value="PWA02580.1"/>
    <property type="molecule type" value="Genomic_DNA"/>
</dbReference>
<comment type="caution">
    <text evidence="9">The sequence shown here is derived from an EMBL/GenBank/DDBJ whole genome shotgun (WGS) entry which is preliminary data.</text>
</comment>
<proteinExistence type="inferred from homology"/>
<feature type="compositionally biased region" description="Polar residues" evidence="7">
    <location>
        <begin position="13"/>
        <end position="24"/>
    </location>
</feature>
<evidence type="ECO:0000256" key="1">
    <source>
        <dbReference type="ARBA" id="ARBA00022603"/>
    </source>
</evidence>
<comment type="similarity">
    <text evidence="4 5 6">Belongs to the class I-like SAM-binding methyltransferase superfamily. Erg6/SMT family.</text>
</comment>
<evidence type="ECO:0000313" key="10">
    <source>
        <dbReference type="Proteomes" id="UP000245591"/>
    </source>
</evidence>
<dbReference type="GO" id="GO:0003838">
    <property type="term" value="F:sterol 24-C-methyltransferase activity"/>
    <property type="evidence" value="ECO:0007669"/>
    <property type="project" value="TreeGrafter"/>
</dbReference>
<dbReference type="InterPro" id="IPR050447">
    <property type="entry name" value="Erg6_SMT_methyltransf"/>
</dbReference>
<evidence type="ECO:0000256" key="6">
    <source>
        <dbReference type="RuleBase" id="RU362025"/>
    </source>
</evidence>
<keyword evidence="10" id="KW-1185">Reference proteome</keyword>
<keyword evidence="6" id="KW-0753">Steroid metabolism</keyword>
<sequence length="343" mass="38870">MPRDAKEEYLEPTTENTNLLHGNSANIDGSSGHLFKSLKSKDTALQEESYKTYSKLWDSKQDQSKRIGMYKTMTNTFYNLVTDFYEYGWGGSFHFARRCKNESFDQSGPARECVRFTGAHVTGLNNNDYQIQRATKYAIKTGQQNNSEFVKGDFLDIPFPENTFDSVYAIEATCHAPEPYLVYKEIFKVLKPGGYAAIYEWCTMDGYNPEDPEQKRIITRIEYGNSLPKLYSTKECIEAFKKAGFEIISGEDLSPLGVSGDLPWYTDLFQVNFDFSSSRAFARSKFGRNLAKVALKVLSTFRIIPKSCVGVNEMLLEGAYGCTEGAVHNVFTPMFLIVARKPL</sequence>
<protein>
    <recommendedName>
        <fullName evidence="6">Sterol 24-C-methyltransferase</fullName>
        <ecNumber evidence="6">2.1.1.-</ecNumber>
    </recommendedName>
    <alternativeName>
        <fullName evidence="6">Delta(24)-sterol C-methyltransferase</fullName>
    </alternativeName>
</protein>
<dbReference type="GO" id="GO:0016126">
    <property type="term" value="P:sterol biosynthetic process"/>
    <property type="evidence" value="ECO:0007669"/>
    <property type="project" value="UniProtKB-KW"/>
</dbReference>
<dbReference type="PROSITE" id="PS51685">
    <property type="entry name" value="SAM_MT_ERG6_SMT"/>
    <property type="match status" value="1"/>
</dbReference>
<dbReference type="PANTHER" id="PTHR44068">
    <property type="entry name" value="ZGC:194242"/>
    <property type="match status" value="1"/>
</dbReference>
<feature type="region of interest" description="Disordered" evidence="7">
    <location>
        <begin position="1"/>
        <end position="24"/>
    </location>
</feature>
<dbReference type="Pfam" id="PF08498">
    <property type="entry name" value="Sterol_MT_C"/>
    <property type="match status" value="1"/>
</dbReference>
<dbReference type="Proteomes" id="UP000245591">
    <property type="component" value="Unassembled WGS sequence"/>
</dbReference>
<organism evidence="9 10">
    <name type="scientific">Smittium angustum</name>
    <dbReference type="NCBI Taxonomy" id="133377"/>
    <lineage>
        <taxon>Eukaryota</taxon>
        <taxon>Fungi</taxon>
        <taxon>Fungi incertae sedis</taxon>
        <taxon>Zoopagomycota</taxon>
        <taxon>Kickxellomycotina</taxon>
        <taxon>Harpellomycetes</taxon>
        <taxon>Harpellales</taxon>
        <taxon>Legeriomycetaceae</taxon>
        <taxon>Smittium</taxon>
    </lineage>
</organism>
<dbReference type="GO" id="GO:0005783">
    <property type="term" value="C:endoplasmic reticulum"/>
    <property type="evidence" value="ECO:0007669"/>
    <property type="project" value="TreeGrafter"/>
</dbReference>
<comment type="pathway">
    <text evidence="6">Steroid metabolism.</text>
</comment>
<evidence type="ECO:0000256" key="3">
    <source>
        <dbReference type="ARBA" id="ARBA00022691"/>
    </source>
</evidence>
<dbReference type="CDD" id="cd02440">
    <property type="entry name" value="AdoMet_MTases"/>
    <property type="match status" value="1"/>
</dbReference>
<comment type="function">
    <text evidence="6">Catalyzes the transfer of methyl groups from S-adenosyl-methionine to the C-24 of sterols.</text>
</comment>
<keyword evidence="6" id="KW-0756">Sterol biosynthesis</keyword>
<evidence type="ECO:0000256" key="7">
    <source>
        <dbReference type="SAM" id="MobiDB-lite"/>
    </source>
</evidence>
<keyword evidence="6" id="KW-0444">Lipid biosynthesis</keyword>
<evidence type="ECO:0000259" key="8">
    <source>
        <dbReference type="PROSITE" id="PS51685"/>
    </source>
</evidence>
<keyword evidence="1 5" id="KW-0489">Methyltransferase</keyword>
<dbReference type="InterPro" id="IPR030384">
    <property type="entry name" value="MeTrfase_SMT"/>
</dbReference>
<gene>
    <name evidence="9" type="ORF">BB558_001277</name>
</gene>
<evidence type="ECO:0000313" key="9">
    <source>
        <dbReference type="EMBL" id="PWA02580.1"/>
    </source>
</evidence>
<evidence type="ECO:0000256" key="2">
    <source>
        <dbReference type="ARBA" id="ARBA00022679"/>
    </source>
</evidence>
<dbReference type="InterPro" id="IPR013705">
    <property type="entry name" value="Sterol_MeTrfase_C"/>
</dbReference>
<keyword evidence="3 5" id="KW-0949">S-adenosyl-L-methionine</keyword>
<dbReference type="InterPro" id="IPR029063">
    <property type="entry name" value="SAM-dependent_MTases_sf"/>
</dbReference>
<keyword evidence="2 5" id="KW-0808">Transferase</keyword>
<dbReference type="PANTHER" id="PTHR44068:SF1">
    <property type="entry name" value="HYPOTHETICAL LOC100005854"/>
    <property type="match status" value="1"/>
</dbReference>
<dbReference type="EC" id="2.1.1.-" evidence="6"/>